<proteinExistence type="predicted"/>
<dbReference type="EMBL" id="KZ293668">
    <property type="protein sequence ID" value="PBK89493.1"/>
    <property type="molecule type" value="Genomic_DNA"/>
</dbReference>
<organism evidence="2 3">
    <name type="scientific">Armillaria gallica</name>
    <name type="common">Bulbous honey fungus</name>
    <name type="synonym">Armillaria bulbosa</name>
    <dbReference type="NCBI Taxonomy" id="47427"/>
    <lineage>
        <taxon>Eukaryota</taxon>
        <taxon>Fungi</taxon>
        <taxon>Dikarya</taxon>
        <taxon>Basidiomycota</taxon>
        <taxon>Agaricomycotina</taxon>
        <taxon>Agaricomycetes</taxon>
        <taxon>Agaricomycetidae</taxon>
        <taxon>Agaricales</taxon>
        <taxon>Marasmiineae</taxon>
        <taxon>Physalacriaceae</taxon>
        <taxon>Armillaria</taxon>
    </lineage>
</organism>
<keyword evidence="3" id="KW-1185">Reference proteome</keyword>
<evidence type="ECO:0000313" key="2">
    <source>
        <dbReference type="EMBL" id="PBK89493.1"/>
    </source>
</evidence>
<protein>
    <submittedName>
        <fullName evidence="2">Uncharacterized protein</fullName>
    </submittedName>
</protein>
<name>A0A2H3DMM3_ARMGA</name>
<keyword evidence="1" id="KW-0812">Transmembrane</keyword>
<reference evidence="3" key="1">
    <citation type="journal article" date="2017" name="Nat. Ecol. Evol.">
        <title>Genome expansion and lineage-specific genetic innovations in the forest pathogenic fungi Armillaria.</title>
        <authorList>
            <person name="Sipos G."/>
            <person name="Prasanna A.N."/>
            <person name="Walter M.C."/>
            <person name="O'Connor E."/>
            <person name="Balint B."/>
            <person name="Krizsan K."/>
            <person name="Kiss B."/>
            <person name="Hess J."/>
            <person name="Varga T."/>
            <person name="Slot J."/>
            <person name="Riley R."/>
            <person name="Boka B."/>
            <person name="Rigling D."/>
            <person name="Barry K."/>
            <person name="Lee J."/>
            <person name="Mihaltcheva S."/>
            <person name="LaButti K."/>
            <person name="Lipzen A."/>
            <person name="Waldron R."/>
            <person name="Moloney N.M."/>
            <person name="Sperisen C."/>
            <person name="Kredics L."/>
            <person name="Vagvoelgyi C."/>
            <person name="Patrignani A."/>
            <person name="Fitzpatrick D."/>
            <person name="Nagy I."/>
            <person name="Doyle S."/>
            <person name="Anderson J.B."/>
            <person name="Grigoriev I.V."/>
            <person name="Gueldener U."/>
            <person name="Muensterkoetter M."/>
            <person name="Nagy L.G."/>
        </authorList>
    </citation>
    <scope>NUCLEOTIDE SEQUENCE [LARGE SCALE GENOMIC DNA]</scope>
    <source>
        <strain evidence="3">Ar21-2</strain>
    </source>
</reference>
<dbReference type="InParanoid" id="A0A2H3DMM3"/>
<dbReference type="OrthoDB" id="3070350at2759"/>
<keyword evidence="1" id="KW-0472">Membrane</keyword>
<evidence type="ECO:0000256" key="1">
    <source>
        <dbReference type="SAM" id="Phobius"/>
    </source>
</evidence>
<evidence type="ECO:0000313" key="3">
    <source>
        <dbReference type="Proteomes" id="UP000217790"/>
    </source>
</evidence>
<dbReference type="AlphaFoldDB" id="A0A2H3DMM3"/>
<keyword evidence="1" id="KW-1133">Transmembrane helix</keyword>
<gene>
    <name evidence="2" type="ORF">ARMGADRAFT_1033062</name>
</gene>
<sequence>MKQCHGDDVTVITFDHHHNTGTSTLLTLAAYLAMPEIQELYIFHQVRAFWFDCKSLEICKKLVTDEKAVKGHVIPLTFDCAHLTRGSQSNKTVLYPPKDVVLALAQSSTPHVFRDASLVLCNAILDPRFVILDLDTMILKIHKLKVTLALEFKHHVLAFSSYDNNTRSVTEEYYVKHWSYIPYTLRPSSPSFELERYLSEFNETALSLQPYVFVDPLVYYNGFLATVVWFIVLIQKRKQTMVQKHKANHIHSKYLPHVCLEDLEASEWHNLNINCKQSENINGGLSDLQVPPTMIKEKSVGQEKYTTLDLSSRGVSKPIMNGQALYSQHLEVHGQERCFISAREKTLLHEYEVNEFNYIWSQMVRLVIDCPQLCHTNPFHHDVQKWPAPSDPLTQFYLHLAREDPEYLDLKKYDMLEVLWRSWVNTRLYKVNGDALWRLMYVCSLEPICHLKKTVTYIKKHTAKWTVGPMDFCIHCYPAGKRKKCIEKKYQDKWRILHEQDKVLCEEQLQHWCLIWHIWYPFVRSVLSGAKGQVWENMAKFFSPLRALSRHPYIPQKVRVVDLNILESWKPLEGSDKGVCYLLGWWPWSSIQYQSPNTHQKRLQLEWEFETLDGQHGGNED</sequence>
<dbReference type="Proteomes" id="UP000217790">
    <property type="component" value="Unassembled WGS sequence"/>
</dbReference>
<accession>A0A2H3DMM3</accession>
<dbReference type="STRING" id="47427.A0A2H3DMM3"/>
<feature type="transmembrane region" description="Helical" evidence="1">
    <location>
        <begin position="217"/>
        <end position="234"/>
    </location>
</feature>